<reference evidence="2 3" key="1">
    <citation type="journal article" date="2014" name="Agronomy (Basel)">
        <title>A Draft Genome Sequence for Ensete ventricosum, the Drought-Tolerant Tree Against Hunger.</title>
        <authorList>
            <person name="Harrison J."/>
            <person name="Moore K.A."/>
            <person name="Paszkiewicz K."/>
            <person name="Jones T."/>
            <person name="Grant M."/>
            <person name="Ambacheew D."/>
            <person name="Muzemil S."/>
            <person name="Studholme D.J."/>
        </authorList>
    </citation>
    <scope>NUCLEOTIDE SEQUENCE [LARGE SCALE GENOMIC DNA]</scope>
</reference>
<organism evidence="2 3">
    <name type="scientific">Ensete ventricosum</name>
    <name type="common">Abyssinian banana</name>
    <name type="synonym">Musa ensete</name>
    <dbReference type="NCBI Taxonomy" id="4639"/>
    <lineage>
        <taxon>Eukaryota</taxon>
        <taxon>Viridiplantae</taxon>
        <taxon>Streptophyta</taxon>
        <taxon>Embryophyta</taxon>
        <taxon>Tracheophyta</taxon>
        <taxon>Spermatophyta</taxon>
        <taxon>Magnoliopsida</taxon>
        <taxon>Liliopsida</taxon>
        <taxon>Zingiberales</taxon>
        <taxon>Musaceae</taxon>
        <taxon>Ensete</taxon>
    </lineage>
</organism>
<comment type="caution">
    <text evidence="2">The sequence shown here is derived from an EMBL/GenBank/DDBJ whole genome shotgun (WGS) entry which is preliminary data.</text>
</comment>
<name>A0A426YMU9_ENSVE</name>
<evidence type="ECO:0000256" key="1">
    <source>
        <dbReference type="SAM" id="MobiDB-lite"/>
    </source>
</evidence>
<feature type="region of interest" description="Disordered" evidence="1">
    <location>
        <begin position="185"/>
        <end position="222"/>
    </location>
</feature>
<dbReference type="AlphaFoldDB" id="A0A426YMU9"/>
<gene>
    <name evidence="2" type="ORF">B296_00028194</name>
</gene>
<evidence type="ECO:0000313" key="3">
    <source>
        <dbReference type="Proteomes" id="UP000287651"/>
    </source>
</evidence>
<dbReference type="EMBL" id="AMZH03011338">
    <property type="protein sequence ID" value="RRT53051.1"/>
    <property type="molecule type" value="Genomic_DNA"/>
</dbReference>
<accession>A0A426YMU9</accession>
<protein>
    <submittedName>
        <fullName evidence="2">Uncharacterized protein</fullName>
    </submittedName>
</protein>
<sequence>MGHTVPAETPKAQQAAHDRRWTQVLLRLLVPDGGSLELDGRILAAADFVKENTGRGEERVKEATEEWRKRSRGVRRVPADADQMMMMMMMMDKRDEETLEEPAADIPLPFSAQSPSTFLPPGGTFLDADGADRGFLELLGLQELHQPSFLFQQPAATATCVASAPPAAQAESSDAVNFPANASSMLCSSTEAGPNPTKPATAGERNEQDDEKKEYATLCSYR</sequence>
<feature type="compositionally biased region" description="Basic and acidic residues" evidence="1">
    <location>
        <begin position="204"/>
        <end position="215"/>
    </location>
</feature>
<proteinExistence type="predicted"/>
<dbReference type="Proteomes" id="UP000287651">
    <property type="component" value="Unassembled WGS sequence"/>
</dbReference>
<evidence type="ECO:0000313" key="2">
    <source>
        <dbReference type="EMBL" id="RRT53051.1"/>
    </source>
</evidence>